<protein>
    <submittedName>
        <fullName evidence="5">Transcriptional regulator, LacI family</fullName>
    </submittedName>
</protein>
<dbReference type="Pfam" id="PF00356">
    <property type="entry name" value="LacI"/>
    <property type="match status" value="1"/>
</dbReference>
<dbReference type="Gene3D" id="1.10.260.40">
    <property type="entry name" value="lambda repressor-like DNA-binding domains"/>
    <property type="match status" value="1"/>
</dbReference>
<dbReference type="OrthoDB" id="189006at2"/>
<gene>
    <name evidence="5" type="ORF">SAMN02745244_01275</name>
</gene>
<evidence type="ECO:0000313" key="6">
    <source>
        <dbReference type="Proteomes" id="UP000184512"/>
    </source>
</evidence>
<keyword evidence="3" id="KW-0804">Transcription</keyword>
<accession>A0A1M6ET59</accession>
<dbReference type="InterPro" id="IPR010982">
    <property type="entry name" value="Lambda_DNA-bd_dom_sf"/>
</dbReference>
<keyword evidence="2" id="KW-0238">DNA-binding</keyword>
<dbReference type="PANTHER" id="PTHR30146">
    <property type="entry name" value="LACI-RELATED TRANSCRIPTIONAL REPRESSOR"/>
    <property type="match status" value="1"/>
</dbReference>
<dbReference type="InterPro" id="IPR028082">
    <property type="entry name" value="Peripla_BP_I"/>
</dbReference>
<dbReference type="GO" id="GO:0000976">
    <property type="term" value="F:transcription cis-regulatory region binding"/>
    <property type="evidence" value="ECO:0007669"/>
    <property type="project" value="TreeGrafter"/>
</dbReference>
<evidence type="ECO:0000256" key="2">
    <source>
        <dbReference type="ARBA" id="ARBA00023125"/>
    </source>
</evidence>
<evidence type="ECO:0000256" key="3">
    <source>
        <dbReference type="ARBA" id="ARBA00023163"/>
    </source>
</evidence>
<dbReference type="GO" id="GO:0003700">
    <property type="term" value="F:DNA-binding transcription factor activity"/>
    <property type="evidence" value="ECO:0007669"/>
    <property type="project" value="TreeGrafter"/>
</dbReference>
<dbReference type="InterPro" id="IPR046335">
    <property type="entry name" value="LacI/GalR-like_sensor"/>
</dbReference>
<feature type="domain" description="HTH lacI-type" evidence="4">
    <location>
        <begin position="10"/>
        <end position="64"/>
    </location>
</feature>
<dbReference type="STRING" id="1123357.SAMN02745244_01275"/>
<name>A0A1M6ET59_9ACTN</name>
<dbReference type="CDD" id="cd01392">
    <property type="entry name" value="HTH_LacI"/>
    <property type="match status" value="1"/>
</dbReference>
<evidence type="ECO:0000256" key="1">
    <source>
        <dbReference type="ARBA" id="ARBA00023015"/>
    </source>
</evidence>
<dbReference type="RefSeq" id="WP_073186702.1">
    <property type="nucleotide sequence ID" value="NZ_FQZG01000018.1"/>
</dbReference>
<dbReference type="Gene3D" id="3.40.50.2300">
    <property type="match status" value="2"/>
</dbReference>
<dbReference type="EMBL" id="FQZG01000018">
    <property type="protein sequence ID" value="SHI88667.1"/>
    <property type="molecule type" value="Genomic_DNA"/>
</dbReference>
<dbReference type="InterPro" id="IPR000843">
    <property type="entry name" value="HTH_LacI"/>
</dbReference>
<dbReference type="PROSITE" id="PS50932">
    <property type="entry name" value="HTH_LACI_2"/>
    <property type="match status" value="1"/>
</dbReference>
<dbReference type="CDD" id="cd06267">
    <property type="entry name" value="PBP1_LacI_sugar_binding-like"/>
    <property type="match status" value="1"/>
</dbReference>
<dbReference type="PANTHER" id="PTHR30146:SF109">
    <property type="entry name" value="HTH-TYPE TRANSCRIPTIONAL REGULATOR GALS"/>
    <property type="match status" value="1"/>
</dbReference>
<dbReference type="SMART" id="SM00354">
    <property type="entry name" value="HTH_LACI"/>
    <property type="match status" value="1"/>
</dbReference>
<keyword evidence="1" id="KW-0805">Transcription regulation</keyword>
<dbReference type="SUPFAM" id="SSF53822">
    <property type="entry name" value="Periplasmic binding protein-like I"/>
    <property type="match status" value="1"/>
</dbReference>
<evidence type="ECO:0000313" key="5">
    <source>
        <dbReference type="EMBL" id="SHI88667.1"/>
    </source>
</evidence>
<organism evidence="5 6">
    <name type="scientific">Tessaracoccus bendigoensis DSM 12906</name>
    <dbReference type="NCBI Taxonomy" id="1123357"/>
    <lineage>
        <taxon>Bacteria</taxon>
        <taxon>Bacillati</taxon>
        <taxon>Actinomycetota</taxon>
        <taxon>Actinomycetes</taxon>
        <taxon>Propionibacteriales</taxon>
        <taxon>Propionibacteriaceae</taxon>
        <taxon>Tessaracoccus</taxon>
    </lineage>
</organism>
<dbReference type="Proteomes" id="UP000184512">
    <property type="component" value="Unassembled WGS sequence"/>
</dbReference>
<reference evidence="5 6" key="1">
    <citation type="submission" date="2016-11" db="EMBL/GenBank/DDBJ databases">
        <authorList>
            <person name="Jaros S."/>
            <person name="Januszkiewicz K."/>
            <person name="Wedrychowicz H."/>
        </authorList>
    </citation>
    <scope>NUCLEOTIDE SEQUENCE [LARGE SCALE GENOMIC DNA]</scope>
    <source>
        <strain evidence="5 6">DSM 12906</strain>
    </source>
</reference>
<sequence>MSTQPEGRRPTIRTVADRAGVSKSLVSLVIRNSPNVSPERRAAVQVAMDELGYRPNASARALAEDRTRLIAVLVNDLRNPWYIHALEGINALLHRRDLRMMIGDQRLDLLGDEVLTAAFLEMDVDGLVITGSMVQSERLIHTATHLPTVVVGSRSLALPRGDLVCNDDEQGSRLAVDHLVGHGHRSIAFLNAPTDAAIFREQGYRDTIAGHGLETFVDMDDPSEDGGYRATVRLLTANPRLTAIFAYNDLMALGALSAAEQLGLDVPGDLSIVGYDDTTMAQLKAISLTTVDNASYRIGYRAADLLVDRIAAPSRPPQTLLLEPQLVVRRTTGPAPTD</sequence>
<proteinExistence type="predicted"/>
<evidence type="ECO:0000259" key="4">
    <source>
        <dbReference type="PROSITE" id="PS50932"/>
    </source>
</evidence>
<dbReference type="Pfam" id="PF13377">
    <property type="entry name" value="Peripla_BP_3"/>
    <property type="match status" value="1"/>
</dbReference>
<keyword evidence="6" id="KW-1185">Reference proteome</keyword>
<dbReference type="AlphaFoldDB" id="A0A1M6ET59"/>
<dbReference type="SUPFAM" id="SSF47413">
    <property type="entry name" value="lambda repressor-like DNA-binding domains"/>
    <property type="match status" value="1"/>
</dbReference>